<dbReference type="SUPFAM" id="SSF51735">
    <property type="entry name" value="NAD(P)-binding Rossmann-fold domains"/>
    <property type="match status" value="1"/>
</dbReference>
<dbReference type="Gene3D" id="1.10.1040.50">
    <property type="match status" value="1"/>
</dbReference>
<dbReference type="InterPro" id="IPR006108">
    <property type="entry name" value="3HC_DH_C"/>
</dbReference>
<feature type="domain" description="3-hydroxyacyl-CoA dehydrogenase C-terminal" evidence="11">
    <location>
        <begin position="516"/>
        <end position="609"/>
    </location>
</feature>
<keyword evidence="4" id="KW-0442">Lipid degradation</keyword>
<comment type="pathway">
    <text evidence="1">Lipid metabolism; fatty acid beta-oxidation.</text>
</comment>
<evidence type="ECO:0000256" key="10">
    <source>
        <dbReference type="ARBA" id="ARBA00049556"/>
    </source>
</evidence>
<dbReference type="PANTHER" id="PTHR43612:SF3">
    <property type="entry name" value="TRIFUNCTIONAL ENZYME SUBUNIT ALPHA, MITOCHONDRIAL"/>
    <property type="match status" value="1"/>
</dbReference>
<evidence type="ECO:0000313" key="13">
    <source>
        <dbReference type="EMBL" id="BDG10153.1"/>
    </source>
</evidence>
<dbReference type="CDD" id="cd06558">
    <property type="entry name" value="crotonase-like"/>
    <property type="match status" value="1"/>
</dbReference>
<dbReference type="SUPFAM" id="SSF48179">
    <property type="entry name" value="6-phosphogluconate dehydrogenase C-terminal domain-like"/>
    <property type="match status" value="2"/>
</dbReference>
<keyword evidence="6" id="KW-0520">NAD</keyword>
<protein>
    <submittedName>
        <fullName evidence="13">Fatty acid oxidation complex subunit alpha</fullName>
    </submittedName>
</protein>
<dbReference type="PANTHER" id="PTHR43612">
    <property type="entry name" value="TRIFUNCTIONAL ENZYME SUBUNIT ALPHA"/>
    <property type="match status" value="1"/>
</dbReference>
<dbReference type="InterPro" id="IPR050136">
    <property type="entry name" value="FA_oxidation_alpha_subunit"/>
</dbReference>
<gene>
    <name evidence="13" type="primary">fadJ</name>
    <name evidence="13" type="ORF">AMPC_32660</name>
</gene>
<reference evidence="14" key="1">
    <citation type="journal article" date="2022" name="Int. J. Syst. Evol. Microbiol.">
        <title>Anaeromyxobacter oryzae sp. nov., Anaeromyxobacter diazotrophicus sp. nov. and Anaeromyxobacter paludicola sp. nov., isolated from paddy soils.</title>
        <authorList>
            <person name="Itoh H."/>
            <person name="Xu Z."/>
            <person name="Mise K."/>
            <person name="Masuda Y."/>
            <person name="Ushijima N."/>
            <person name="Hayakawa C."/>
            <person name="Shiratori Y."/>
            <person name="Senoo K."/>
        </authorList>
    </citation>
    <scope>NUCLEOTIDE SEQUENCE [LARGE SCALE GENOMIC DNA]</scope>
    <source>
        <strain evidence="14">Red630</strain>
    </source>
</reference>
<proteinExistence type="inferred from homology"/>
<dbReference type="InterPro" id="IPR029045">
    <property type="entry name" value="ClpP/crotonase-like_dom_sf"/>
</dbReference>
<dbReference type="InterPro" id="IPR006176">
    <property type="entry name" value="3-OHacyl-CoA_DH_NAD-bd"/>
</dbReference>
<name>A0ABN6NDS7_9BACT</name>
<keyword evidence="7" id="KW-0443">Lipid metabolism</keyword>
<comment type="catalytic activity">
    <reaction evidence="10">
        <text>a (3S)-3-hydroxyacyl-CoA + NAD(+) = a 3-oxoacyl-CoA + NADH + H(+)</text>
        <dbReference type="Rhea" id="RHEA:22432"/>
        <dbReference type="ChEBI" id="CHEBI:15378"/>
        <dbReference type="ChEBI" id="CHEBI:57318"/>
        <dbReference type="ChEBI" id="CHEBI:57540"/>
        <dbReference type="ChEBI" id="CHEBI:57945"/>
        <dbReference type="ChEBI" id="CHEBI:90726"/>
        <dbReference type="EC" id="1.1.1.35"/>
    </reaction>
</comment>
<evidence type="ECO:0000256" key="8">
    <source>
        <dbReference type="ARBA" id="ARBA00023239"/>
    </source>
</evidence>
<evidence type="ECO:0000256" key="2">
    <source>
        <dbReference type="ARBA" id="ARBA00007005"/>
    </source>
</evidence>
<dbReference type="Pfam" id="PF02737">
    <property type="entry name" value="3HCDH_N"/>
    <property type="match status" value="1"/>
</dbReference>
<dbReference type="InterPro" id="IPR036291">
    <property type="entry name" value="NAD(P)-bd_dom_sf"/>
</dbReference>
<keyword evidence="3" id="KW-0276">Fatty acid metabolism</keyword>
<dbReference type="Proteomes" id="UP001162734">
    <property type="component" value="Chromosome"/>
</dbReference>
<evidence type="ECO:0000256" key="3">
    <source>
        <dbReference type="ARBA" id="ARBA00022832"/>
    </source>
</evidence>
<evidence type="ECO:0000256" key="1">
    <source>
        <dbReference type="ARBA" id="ARBA00005005"/>
    </source>
</evidence>
<evidence type="ECO:0000256" key="6">
    <source>
        <dbReference type="ARBA" id="ARBA00023027"/>
    </source>
</evidence>
<dbReference type="Pfam" id="PF00725">
    <property type="entry name" value="3HCDH"/>
    <property type="match status" value="2"/>
</dbReference>
<dbReference type="InterPro" id="IPR008927">
    <property type="entry name" value="6-PGluconate_DH-like_C_sf"/>
</dbReference>
<dbReference type="NCBIfam" id="NF008363">
    <property type="entry name" value="PRK11154.1"/>
    <property type="match status" value="1"/>
</dbReference>
<feature type="domain" description="3-hydroxyacyl-CoA dehydrogenase NAD binding" evidence="12">
    <location>
        <begin position="337"/>
        <end position="513"/>
    </location>
</feature>
<keyword evidence="5" id="KW-0560">Oxidoreductase</keyword>
<keyword evidence="14" id="KW-1185">Reference proteome</keyword>
<accession>A0ABN6NDS7</accession>
<evidence type="ECO:0000256" key="4">
    <source>
        <dbReference type="ARBA" id="ARBA00022963"/>
    </source>
</evidence>
<evidence type="ECO:0000256" key="5">
    <source>
        <dbReference type="ARBA" id="ARBA00023002"/>
    </source>
</evidence>
<keyword evidence="9" id="KW-0511">Multifunctional enzyme</keyword>
<evidence type="ECO:0000256" key="9">
    <source>
        <dbReference type="ARBA" id="ARBA00023268"/>
    </source>
</evidence>
<dbReference type="EMBL" id="AP025592">
    <property type="protein sequence ID" value="BDG10153.1"/>
    <property type="molecule type" value="Genomic_DNA"/>
</dbReference>
<dbReference type="SUPFAM" id="SSF52096">
    <property type="entry name" value="ClpP/crotonase"/>
    <property type="match status" value="1"/>
</dbReference>
<evidence type="ECO:0000259" key="11">
    <source>
        <dbReference type="Pfam" id="PF00725"/>
    </source>
</evidence>
<dbReference type="Pfam" id="PF00378">
    <property type="entry name" value="ECH_1"/>
    <property type="match status" value="1"/>
</dbReference>
<comment type="similarity">
    <text evidence="2">In the central section; belongs to the 3-hydroxyacyl-CoA dehydrogenase family.</text>
</comment>
<evidence type="ECO:0000259" key="12">
    <source>
        <dbReference type="Pfam" id="PF02737"/>
    </source>
</evidence>
<dbReference type="Gene3D" id="3.40.50.720">
    <property type="entry name" value="NAD(P)-binding Rossmann-like Domain"/>
    <property type="match status" value="1"/>
</dbReference>
<feature type="domain" description="3-hydroxyacyl-CoA dehydrogenase C-terminal" evidence="11">
    <location>
        <begin position="638"/>
        <end position="723"/>
    </location>
</feature>
<keyword evidence="8" id="KW-0456">Lyase</keyword>
<organism evidence="13 14">
    <name type="scientific">Anaeromyxobacter paludicola</name>
    <dbReference type="NCBI Taxonomy" id="2918171"/>
    <lineage>
        <taxon>Bacteria</taxon>
        <taxon>Pseudomonadati</taxon>
        <taxon>Myxococcota</taxon>
        <taxon>Myxococcia</taxon>
        <taxon>Myxococcales</taxon>
        <taxon>Cystobacterineae</taxon>
        <taxon>Anaeromyxobacteraceae</taxon>
        <taxon>Anaeromyxobacter</taxon>
    </lineage>
</organism>
<evidence type="ECO:0000256" key="7">
    <source>
        <dbReference type="ARBA" id="ARBA00023098"/>
    </source>
</evidence>
<sequence length="729" mass="78556">MMPVPQRPESVQGAFQVEAEGVVAVVRFDLPGEPVNTLSPEVGAEFDAVLRRLERDETVRAVVLLSGKPDGFIAGAKIDLVQGARSAVEGEALARTAQAGFDRLERFRKPVVAAIHGACLGGGLEWALACHWRIASDDPRTRLGVPEVQLGLIPGAGGTQRLPRLVGIAAALDLILTGRPVKARKALRLGLVDEVVPPPLLRAHAVARAHELATGVLRREHPAGLKKLRKDGLQALQQAALEENPFGRELLFRQALKQVRAKSRGHYPAPEKAIEAVRQGYEKGFERGLEREAQLFGELAVSPVAKRLMELFFAQSALKKDSGVDDPTVKPRPVRRVGVLGGGLMGAGIAYVTTGAGLTVRLREKDDAGVGRALAGVRGVLEERVRRRAMDRLERDAQLRLLTATTGWEGFAKVDLLVEAVFEDLALKQQMLRAFEAVNPTGIFASNTSSIPIGEIAKASEHPESVLGMHYFSPVHKMPLLEVIVTPHTAPQVTATAVAVGKKQGKTVIVVNDGPGFYTSRILAPYVNEAAQLLVEGARVEDVDGALTDFGFPVGPIMLLDEVGVDVGHKVAKVLHAAFGERMGSPEALSALLDQGRLGRKAGKGFYTYGGKVKEVDPAAYDVLPGGRSRRSFDRNQIAERVVLQLVNEAVRCLGEGILRSPRDGDVGAVFGLGFPPFLGGPFRHADTLGAPALLESLKRLRDRYGERFEPAPLLAEYARLGRSFYEGR</sequence>
<evidence type="ECO:0000313" key="14">
    <source>
        <dbReference type="Proteomes" id="UP001162734"/>
    </source>
</evidence>
<dbReference type="InterPro" id="IPR001753">
    <property type="entry name" value="Enoyl-CoA_hydra/iso"/>
</dbReference>
<dbReference type="Gene3D" id="3.90.226.10">
    <property type="entry name" value="2-enoyl-CoA Hydratase, Chain A, domain 1"/>
    <property type="match status" value="1"/>
</dbReference>